<accession>A0A240AB38</accession>
<dbReference type="PANTHER" id="PTHR36512:SF3">
    <property type="entry name" value="BLR5678 PROTEIN"/>
    <property type="match status" value="1"/>
</dbReference>
<dbReference type="InterPro" id="IPR005321">
    <property type="entry name" value="Peptidase_S58_DmpA"/>
</dbReference>
<evidence type="ECO:0000313" key="3">
    <source>
        <dbReference type="Proteomes" id="UP000215374"/>
    </source>
</evidence>
<dbReference type="EMBL" id="LT906467">
    <property type="protein sequence ID" value="SNV80499.1"/>
    <property type="molecule type" value="Genomic_DNA"/>
</dbReference>
<gene>
    <name evidence="2" type="ORF">SAMEA4535761_01986</name>
</gene>
<dbReference type="PANTHER" id="PTHR36512">
    <property type="entry name" value="D-AMINOPEPTIDASE"/>
    <property type="match status" value="1"/>
</dbReference>
<dbReference type="AlphaFoldDB" id="A0A240AB38"/>
<keyword evidence="2" id="KW-0378">Hydrolase</keyword>
<organism evidence="2 3">
    <name type="scientific">Corynebacterium imitans</name>
    <dbReference type="NCBI Taxonomy" id="156978"/>
    <lineage>
        <taxon>Bacteria</taxon>
        <taxon>Bacillati</taxon>
        <taxon>Actinomycetota</taxon>
        <taxon>Actinomycetes</taxon>
        <taxon>Mycobacteriales</taxon>
        <taxon>Corynebacteriaceae</taxon>
        <taxon>Corynebacterium</taxon>
    </lineage>
</organism>
<name>A0A240AB38_9CORY</name>
<dbReference type="SUPFAM" id="SSF56266">
    <property type="entry name" value="DmpA/ArgJ-like"/>
    <property type="match status" value="1"/>
</dbReference>
<dbReference type="RefSeq" id="WP_051904930.1">
    <property type="nucleotide sequence ID" value="NZ_CP009211.1"/>
</dbReference>
<reference evidence="2 3" key="1">
    <citation type="submission" date="2017-06" db="EMBL/GenBank/DDBJ databases">
        <authorList>
            <consortium name="Pathogen Informatics"/>
        </authorList>
    </citation>
    <scope>NUCLEOTIDE SEQUENCE [LARGE SCALE GENOMIC DNA]</scope>
    <source>
        <strain evidence="2 3">NCTC13015</strain>
    </source>
</reference>
<dbReference type="Proteomes" id="UP000215374">
    <property type="component" value="Chromosome 1"/>
</dbReference>
<comment type="similarity">
    <text evidence="1">Belongs to the peptidase S58 family.</text>
</comment>
<dbReference type="GO" id="GO:0004177">
    <property type="term" value="F:aminopeptidase activity"/>
    <property type="evidence" value="ECO:0007669"/>
    <property type="project" value="UniProtKB-KW"/>
</dbReference>
<dbReference type="Pfam" id="PF03576">
    <property type="entry name" value="Peptidase_S58"/>
    <property type="match status" value="1"/>
</dbReference>
<keyword evidence="2" id="KW-0645">Protease</keyword>
<dbReference type="Gene3D" id="3.60.70.12">
    <property type="entry name" value="L-amino peptidase D-ALA esterase/amidase"/>
    <property type="match status" value="1"/>
</dbReference>
<protein>
    <submittedName>
        <fullName evidence="2">L-aminopeptidase/D-esterase</fullName>
    </submittedName>
</protein>
<keyword evidence="2" id="KW-0031">Aminopeptidase</keyword>
<evidence type="ECO:0000313" key="2">
    <source>
        <dbReference type="EMBL" id="SNV80499.1"/>
    </source>
</evidence>
<dbReference type="CDD" id="cd02252">
    <property type="entry name" value="nylC_like"/>
    <property type="match status" value="1"/>
</dbReference>
<proteinExistence type="inferred from homology"/>
<sequence length="324" mass="32112">MLVDDAVHLPCAHLSLGDTGVTAFVSADPRGMLAAVDVRGGGPGTRETDLLDLHNTVERVHAILLCGGSAFGLAAADGAMRELESRGVGFPVFGEDSPGPRVPIVPAAVIFDLAVGDPAHRPSAEDGAAAVAAACDGAVKSPAQLASGSVGAGCGATAGVLRGGFGTASRTAAAGTVTAAVVANPVGAVVDTRTGLLFGDPSAPAVDTQRFAQLKRPAPQLNTTIGVLATDAALPPSQLKRLAIAGHDGLARAIRPAHSPLDGDTLFAVSAPQDPAREVAPCSPEALAELSAAAADAVEAAIVNAVRSAGSGFGLTAWRDLARD</sequence>
<dbReference type="InterPro" id="IPR016117">
    <property type="entry name" value="ArgJ-like_dom_sf"/>
</dbReference>
<evidence type="ECO:0000256" key="1">
    <source>
        <dbReference type="ARBA" id="ARBA00007068"/>
    </source>
</evidence>